<feature type="transmembrane region" description="Helical" evidence="5">
    <location>
        <begin position="156"/>
        <end position="173"/>
    </location>
</feature>
<feature type="transmembrane region" description="Helical" evidence="5">
    <location>
        <begin position="271"/>
        <end position="295"/>
    </location>
</feature>
<keyword evidence="2 5" id="KW-0812">Transmembrane</keyword>
<feature type="transmembrane region" description="Helical" evidence="5">
    <location>
        <begin position="185"/>
        <end position="206"/>
    </location>
</feature>
<dbReference type="RefSeq" id="WP_377719065.1">
    <property type="nucleotide sequence ID" value="NZ_JBHSAM010000025.1"/>
</dbReference>
<name>A0ABV8K311_9BACL</name>
<dbReference type="HAMAP" id="MF_00445">
    <property type="entry name" value="NDH1_NuoN_1"/>
    <property type="match status" value="1"/>
</dbReference>
<feature type="transmembrane region" description="Helical" evidence="5">
    <location>
        <begin position="133"/>
        <end position="150"/>
    </location>
</feature>
<evidence type="ECO:0000256" key="1">
    <source>
        <dbReference type="ARBA" id="ARBA00004651"/>
    </source>
</evidence>
<comment type="function">
    <text evidence="5">NDH-1 shuttles electrons from NADH, via FMN and iron-sulfur (Fe-S) centers, to quinones in the respiratory chain. The immediate electron acceptor for the enzyme in this species is believed to be a menaquinone. Couples the redox reaction to proton translocation (for every two electrons transferred, four hydrogen ions are translocated across the cytoplasmic membrane), and thus conserves the redox energy in a proton gradient.</text>
</comment>
<keyword evidence="5" id="KW-0520">NAD</keyword>
<feature type="domain" description="NADH:quinone oxidoreductase/Mrp antiporter transmembrane" evidence="7">
    <location>
        <begin position="150"/>
        <end position="457"/>
    </location>
</feature>
<feature type="transmembrane region" description="Helical" evidence="5">
    <location>
        <begin position="401"/>
        <end position="422"/>
    </location>
</feature>
<evidence type="ECO:0000256" key="3">
    <source>
        <dbReference type="ARBA" id="ARBA00022989"/>
    </source>
</evidence>
<evidence type="ECO:0000256" key="4">
    <source>
        <dbReference type="ARBA" id="ARBA00023136"/>
    </source>
</evidence>
<evidence type="ECO:0000259" key="7">
    <source>
        <dbReference type="Pfam" id="PF00361"/>
    </source>
</evidence>
<evidence type="ECO:0000256" key="6">
    <source>
        <dbReference type="RuleBase" id="RU000320"/>
    </source>
</evidence>
<organism evidence="8 9">
    <name type="scientific">Paenibacillus xanthanilyticus</name>
    <dbReference type="NCBI Taxonomy" id="1783531"/>
    <lineage>
        <taxon>Bacteria</taxon>
        <taxon>Bacillati</taxon>
        <taxon>Bacillota</taxon>
        <taxon>Bacilli</taxon>
        <taxon>Bacillales</taxon>
        <taxon>Paenibacillaceae</taxon>
        <taxon>Paenibacillus</taxon>
    </lineage>
</organism>
<dbReference type="EMBL" id="JBHSAM010000025">
    <property type="protein sequence ID" value="MFC4100395.1"/>
    <property type="molecule type" value="Genomic_DNA"/>
</dbReference>
<feature type="transmembrane region" description="Helical" evidence="5">
    <location>
        <begin position="307"/>
        <end position="327"/>
    </location>
</feature>
<feature type="transmembrane region" description="Helical" evidence="5">
    <location>
        <begin position="226"/>
        <end position="250"/>
    </location>
</feature>
<feature type="transmembrane region" description="Helical" evidence="5">
    <location>
        <begin position="366"/>
        <end position="389"/>
    </location>
</feature>
<keyword evidence="5" id="KW-0874">Quinone</keyword>
<dbReference type="NCBIfam" id="TIGR01770">
    <property type="entry name" value="NDH_I_N"/>
    <property type="match status" value="1"/>
</dbReference>
<evidence type="ECO:0000313" key="8">
    <source>
        <dbReference type="EMBL" id="MFC4100395.1"/>
    </source>
</evidence>
<comment type="subcellular location">
    <subcellularLocation>
        <location evidence="1 5">Cell membrane</location>
        <topology evidence="1 5">Multi-pass membrane protein</topology>
    </subcellularLocation>
    <subcellularLocation>
        <location evidence="6">Membrane</location>
        <topology evidence="6">Multi-pass membrane protein</topology>
    </subcellularLocation>
</comment>
<comment type="catalytic activity">
    <reaction evidence="5">
        <text>a quinone + NADH + 5 H(+)(in) = a quinol + NAD(+) + 4 H(+)(out)</text>
        <dbReference type="Rhea" id="RHEA:57888"/>
        <dbReference type="ChEBI" id="CHEBI:15378"/>
        <dbReference type="ChEBI" id="CHEBI:24646"/>
        <dbReference type="ChEBI" id="CHEBI:57540"/>
        <dbReference type="ChEBI" id="CHEBI:57945"/>
        <dbReference type="ChEBI" id="CHEBI:132124"/>
    </reaction>
</comment>
<feature type="transmembrane region" description="Helical" evidence="5">
    <location>
        <begin position="103"/>
        <end position="121"/>
    </location>
</feature>
<dbReference type="PANTHER" id="PTHR22773">
    <property type="entry name" value="NADH DEHYDROGENASE"/>
    <property type="match status" value="1"/>
</dbReference>
<dbReference type="InterPro" id="IPR001750">
    <property type="entry name" value="ND/Mrp_TM"/>
</dbReference>
<keyword evidence="3 5" id="KW-1133">Transmembrane helix</keyword>
<keyword evidence="9" id="KW-1185">Reference proteome</keyword>
<keyword evidence="5" id="KW-1003">Cell membrane</keyword>
<feature type="transmembrane region" description="Helical" evidence="5">
    <location>
        <begin position="481"/>
        <end position="502"/>
    </location>
</feature>
<feature type="transmembrane region" description="Helical" evidence="5">
    <location>
        <begin position="442"/>
        <end position="461"/>
    </location>
</feature>
<dbReference type="Pfam" id="PF00361">
    <property type="entry name" value="Proton_antipo_M"/>
    <property type="match status" value="1"/>
</dbReference>
<evidence type="ECO:0000256" key="2">
    <source>
        <dbReference type="ARBA" id="ARBA00022692"/>
    </source>
</evidence>
<sequence>MIANQETTVTAGAFTWSDAFYLAPEGLLIVVALLLILIDLILPSAFGRNKLGWLTLAGLLGSGGLVVWRMLEMADTRAEGTSGSGVIRVLADSYRIDHFASTLKLLFLLAAALVVLLSMGAMKREETPNRGEYYYLVLPAVVGAMIMVSSGDLITLYVGLELLSVTTYVLVGMRKLGTKSAEAAFKYVVTGGLSSAFILFGMSYLYGVGGSTNIGAIAGVFQTQGIAGLSPLLGVGLFMLVAGFGIKIAAAPFHAWAPDVVEGASSPVAAFLAVVSKGAALAVVFRIVYNIVFFADSPDDDVAADTFLLLLVLAAASMLIGTLTALRQRQLKRLLALSGVANAGYLLVPIGLSLKGMHASNFGELIFYLLVYALMTIGAFAIVAAVTQATDDETFGSFAGLYHRAPWTATAMLVLLLSLAGLPPTGGFFGKLFILFGAAQSGAYWLVAIMAASSVISYYFYFAIARQMFMRTEGEDTTVPVSGATGAVIWICVVGTVVLGIWPDMVFDLVNAHFSIVGDLLIR</sequence>
<keyword evidence="5" id="KW-1278">Translocase</keyword>
<dbReference type="InterPro" id="IPR010096">
    <property type="entry name" value="NADH-Q_OxRdtase_suN/2"/>
</dbReference>
<accession>A0ABV8K311</accession>
<comment type="caution">
    <text evidence="8">The sequence shown here is derived from an EMBL/GenBank/DDBJ whole genome shotgun (WGS) entry which is preliminary data.</text>
</comment>
<dbReference type="Proteomes" id="UP001595715">
    <property type="component" value="Unassembled WGS sequence"/>
</dbReference>
<comment type="similarity">
    <text evidence="5">Belongs to the complex I subunit 2 family.</text>
</comment>
<feature type="transmembrane region" description="Helical" evidence="5">
    <location>
        <begin position="20"/>
        <end position="42"/>
    </location>
</feature>
<protein>
    <recommendedName>
        <fullName evidence="5">NADH-quinone oxidoreductase subunit N</fullName>
        <ecNumber evidence="5">7.1.1.-</ecNumber>
    </recommendedName>
    <alternativeName>
        <fullName evidence="5">NADH dehydrogenase I subunit N</fullName>
    </alternativeName>
    <alternativeName>
        <fullName evidence="5">NDH-1 subunit N</fullName>
    </alternativeName>
</protein>
<comment type="subunit">
    <text evidence="5">NDH-1 is composed of 14 different subunits. Subunits NuoA, H, J, K, L, M, N constitute the membrane sector of the complex.</text>
</comment>
<gene>
    <name evidence="5" type="primary">nuoN</name>
    <name evidence="8" type="ORF">ACFOZ8_12130</name>
</gene>
<evidence type="ECO:0000256" key="5">
    <source>
        <dbReference type="HAMAP-Rule" id="MF_00445"/>
    </source>
</evidence>
<feature type="transmembrane region" description="Helical" evidence="5">
    <location>
        <begin position="51"/>
        <end position="71"/>
    </location>
</feature>
<dbReference type="EC" id="7.1.1.-" evidence="5"/>
<proteinExistence type="inferred from homology"/>
<keyword evidence="4 5" id="KW-0472">Membrane</keyword>
<evidence type="ECO:0000313" key="9">
    <source>
        <dbReference type="Proteomes" id="UP001595715"/>
    </source>
</evidence>
<keyword evidence="5" id="KW-0813">Transport</keyword>
<reference evidence="9" key="1">
    <citation type="journal article" date="2019" name="Int. J. Syst. Evol. Microbiol.">
        <title>The Global Catalogue of Microorganisms (GCM) 10K type strain sequencing project: providing services to taxonomists for standard genome sequencing and annotation.</title>
        <authorList>
            <consortium name="The Broad Institute Genomics Platform"/>
            <consortium name="The Broad Institute Genome Sequencing Center for Infectious Disease"/>
            <person name="Wu L."/>
            <person name="Ma J."/>
        </authorList>
    </citation>
    <scope>NUCLEOTIDE SEQUENCE [LARGE SCALE GENOMIC DNA]</scope>
    <source>
        <strain evidence="9">IBRC-M 10987</strain>
    </source>
</reference>